<protein>
    <submittedName>
        <fullName evidence="2">Uncharacterized protein isoform X2</fullName>
    </submittedName>
</protein>
<dbReference type="Proteomes" id="UP001732720">
    <property type="component" value="Chromosome 12"/>
</dbReference>
<dbReference type="RefSeq" id="XP_073906482.1">
    <property type="nucleotide sequence ID" value="XM_074050381.1"/>
</dbReference>
<sequence>MDHKTKLDNFFKDKIWDHPGQFSQCVLKSYINFHVTMAVWTRKTENYFLSDLSSLNLQKIMKMRKRKKKKRHCQKLMIRTENIEDEDDDNEEQVLPELDPRKDDVLVQVQVGEVTQLLQQLQEKREASFSLSHQLEDLHTQENPDNHEDHGDQPAEACSVEEPFVYKMSAENHNDDDDDDDDDEDSLNSRLNSQLQEEKVKEVFTGSSGEEYFHPCTHPDQLDSQECLRGTALPLDGPKVSPALNQNQSDLDASIEVKNPEMLECNTAEGLVNNMHEFQHGFLGATNVLKQEIIKRILLFSKWRNECRFPGSTGRGWFCPTNDVTSASSYLEFPWAVAVSIPASSSPMCILSSDPKQPCSSNTLTAIGKTSCLLSPLHKEHHFWFSVHVVSQKPPFVDFLPVFPASPAPLPLSSWTCPL</sequence>
<organism evidence="1 2">
    <name type="scientific">Castor canadensis</name>
    <name type="common">American beaver</name>
    <dbReference type="NCBI Taxonomy" id="51338"/>
    <lineage>
        <taxon>Eukaryota</taxon>
        <taxon>Metazoa</taxon>
        <taxon>Chordata</taxon>
        <taxon>Craniata</taxon>
        <taxon>Vertebrata</taxon>
        <taxon>Euteleostomi</taxon>
        <taxon>Mammalia</taxon>
        <taxon>Eutheria</taxon>
        <taxon>Euarchontoglires</taxon>
        <taxon>Glires</taxon>
        <taxon>Rodentia</taxon>
        <taxon>Castorimorpha</taxon>
        <taxon>Castoridae</taxon>
        <taxon>Castor</taxon>
    </lineage>
</organism>
<proteinExistence type="predicted"/>
<name>A0AC58KNH4_CASCN</name>
<reference evidence="2" key="1">
    <citation type="submission" date="2025-08" db="UniProtKB">
        <authorList>
            <consortium name="RefSeq"/>
        </authorList>
    </citation>
    <scope>IDENTIFICATION</scope>
</reference>
<gene>
    <name evidence="2" type="primary">LOC141414881</name>
</gene>
<evidence type="ECO:0000313" key="1">
    <source>
        <dbReference type="Proteomes" id="UP001732720"/>
    </source>
</evidence>
<evidence type="ECO:0000313" key="2">
    <source>
        <dbReference type="RefSeq" id="XP_073906482.1"/>
    </source>
</evidence>
<accession>A0AC58KNH4</accession>
<keyword evidence="1" id="KW-1185">Reference proteome</keyword>